<proteinExistence type="predicted"/>
<evidence type="ECO:0000313" key="2">
    <source>
        <dbReference type="EMBL" id="SCU66307.1"/>
    </source>
</evidence>
<dbReference type="GeneID" id="92381128"/>
<evidence type="ECO:0000256" key="1">
    <source>
        <dbReference type="SAM" id="MobiDB-lite"/>
    </source>
</evidence>
<dbReference type="VEuPathDB" id="TriTrypDB:TEOVI_000719400"/>
<name>A0A1G4I3R3_TRYEQ</name>
<feature type="compositionally biased region" description="Polar residues" evidence="1">
    <location>
        <begin position="94"/>
        <end position="114"/>
    </location>
</feature>
<protein>
    <submittedName>
        <fullName evidence="2">Uncharacterized protein</fullName>
    </submittedName>
</protein>
<organism evidence="2 3">
    <name type="scientific">Trypanosoma equiperdum</name>
    <dbReference type="NCBI Taxonomy" id="5694"/>
    <lineage>
        <taxon>Eukaryota</taxon>
        <taxon>Discoba</taxon>
        <taxon>Euglenozoa</taxon>
        <taxon>Kinetoplastea</taxon>
        <taxon>Metakinetoplastina</taxon>
        <taxon>Trypanosomatida</taxon>
        <taxon>Trypanosomatidae</taxon>
        <taxon>Trypanosoma</taxon>
    </lineage>
</organism>
<dbReference type="EMBL" id="CZPT02000526">
    <property type="protein sequence ID" value="SCU66307.1"/>
    <property type="molecule type" value="Genomic_DNA"/>
</dbReference>
<dbReference type="AlphaFoldDB" id="A0A1G4I3R3"/>
<accession>A0A1G4I3R3</accession>
<evidence type="ECO:0000313" key="3">
    <source>
        <dbReference type="Proteomes" id="UP000195570"/>
    </source>
</evidence>
<gene>
    <name evidence="2" type="ORF">TEOVI_000719400</name>
</gene>
<keyword evidence="3" id="KW-1185">Reference proteome</keyword>
<comment type="caution">
    <text evidence="2">The sequence shown here is derived from an EMBL/GenBank/DDBJ whole genome shotgun (WGS) entry which is preliminary data.</text>
</comment>
<feature type="region of interest" description="Disordered" evidence="1">
    <location>
        <begin position="70"/>
        <end position="114"/>
    </location>
</feature>
<dbReference type="Proteomes" id="UP000195570">
    <property type="component" value="Unassembled WGS sequence"/>
</dbReference>
<dbReference type="RefSeq" id="XP_067077767.1">
    <property type="nucleotide sequence ID" value="XM_067221666.1"/>
</dbReference>
<sequence length="270" mass="30104">MNPGNDLDVCVHSNGYAKSTAESHDAGSHGSDCVFHGEDDAHGLVTGDASPILSSVRTVDHQGCSGYSYDGEYINGQSERNDGGRSGSRANPRMRSSVTSLPSGGKSSTRPSNQNIDIVTQLRFEAILSNLRASGTRRSLSVGSTRQSSAGRKLMLDYLMEREFRRRDVRDRASVQAAQGEEVLVTEELKKEKAALNRYVKLENEKVNKVVQHRTVTESRLAMARRRRMQMERDRQYKLDGLREQWEKRLELSGSRTVSTARGVRPSFKI</sequence>
<reference evidence="2" key="1">
    <citation type="submission" date="2016-09" db="EMBL/GenBank/DDBJ databases">
        <authorList>
            <person name="Hebert L."/>
            <person name="Moumen B."/>
        </authorList>
    </citation>
    <scope>NUCLEOTIDE SEQUENCE [LARGE SCALE GENOMIC DNA]</scope>
    <source>
        <strain evidence="2">OVI</strain>
    </source>
</reference>